<feature type="compositionally biased region" description="Basic and acidic residues" evidence="1">
    <location>
        <begin position="233"/>
        <end position="253"/>
    </location>
</feature>
<feature type="compositionally biased region" description="Basic and acidic residues" evidence="1">
    <location>
        <begin position="198"/>
        <end position="209"/>
    </location>
</feature>
<gene>
    <name evidence="2" type="ORF">ACAOBT_LOCUS15907</name>
</gene>
<keyword evidence="3" id="KW-1185">Reference proteome</keyword>
<comment type="caution">
    <text evidence="2">The sequence shown here is derived from an EMBL/GenBank/DDBJ whole genome shotgun (WGS) entry which is preliminary data.</text>
</comment>
<feature type="compositionally biased region" description="Low complexity" evidence="1">
    <location>
        <begin position="124"/>
        <end position="149"/>
    </location>
</feature>
<proteinExistence type="predicted"/>
<feature type="compositionally biased region" description="Pro residues" evidence="1">
    <location>
        <begin position="39"/>
        <end position="49"/>
    </location>
</feature>
<evidence type="ECO:0000313" key="3">
    <source>
        <dbReference type="Proteomes" id="UP001152888"/>
    </source>
</evidence>
<dbReference type="OrthoDB" id="6769098at2759"/>
<protein>
    <submittedName>
        <fullName evidence="2">Uncharacterized protein</fullName>
    </submittedName>
</protein>
<feature type="compositionally biased region" description="Polar residues" evidence="1">
    <location>
        <begin position="183"/>
        <end position="196"/>
    </location>
</feature>
<organism evidence="2 3">
    <name type="scientific">Acanthoscelides obtectus</name>
    <name type="common">Bean weevil</name>
    <name type="synonym">Bruchus obtectus</name>
    <dbReference type="NCBI Taxonomy" id="200917"/>
    <lineage>
        <taxon>Eukaryota</taxon>
        <taxon>Metazoa</taxon>
        <taxon>Ecdysozoa</taxon>
        <taxon>Arthropoda</taxon>
        <taxon>Hexapoda</taxon>
        <taxon>Insecta</taxon>
        <taxon>Pterygota</taxon>
        <taxon>Neoptera</taxon>
        <taxon>Endopterygota</taxon>
        <taxon>Coleoptera</taxon>
        <taxon>Polyphaga</taxon>
        <taxon>Cucujiformia</taxon>
        <taxon>Chrysomeloidea</taxon>
        <taxon>Chrysomelidae</taxon>
        <taxon>Bruchinae</taxon>
        <taxon>Bruchini</taxon>
        <taxon>Acanthoscelides</taxon>
    </lineage>
</organism>
<feature type="compositionally biased region" description="Basic and acidic residues" evidence="1">
    <location>
        <begin position="167"/>
        <end position="182"/>
    </location>
</feature>
<dbReference type="Proteomes" id="UP001152888">
    <property type="component" value="Unassembled WGS sequence"/>
</dbReference>
<feature type="compositionally biased region" description="Polar residues" evidence="1">
    <location>
        <begin position="62"/>
        <end position="73"/>
    </location>
</feature>
<reference evidence="2" key="1">
    <citation type="submission" date="2022-03" db="EMBL/GenBank/DDBJ databases">
        <authorList>
            <person name="Sayadi A."/>
        </authorList>
    </citation>
    <scope>NUCLEOTIDE SEQUENCE</scope>
</reference>
<dbReference type="EMBL" id="CAKOFQ010006951">
    <property type="protein sequence ID" value="CAH1984106.1"/>
    <property type="molecule type" value="Genomic_DNA"/>
</dbReference>
<evidence type="ECO:0000313" key="2">
    <source>
        <dbReference type="EMBL" id="CAH1984106.1"/>
    </source>
</evidence>
<feature type="compositionally biased region" description="Low complexity" evidence="1">
    <location>
        <begin position="26"/>
        <end position="35"/>
    </location>
</feature>
<sequence length="347" mass="37805">MYVIYPADEVVYLSYGRLMYVPLAPQPNQSQQQEEPPVPEDPPQVPTTPAPSVATKSKSRKSTGSDQSRTSSIDRPGTSGYNSLDRPKRSSVESVPKSKPKLPPIQIGSLERSKTTRTPEGVLSTGSNKSSKSSKQSSGSSKSRSQTGASKEKLAVEASSSTVRPRTFSDTRTIKTAPKIDKLSSNSFRSTLSTPEHTPVRPERKRERPPPGPSPSSEHLRVEIPRSDIINTRSDRCENVRCEKPPVKREKSPVLRFFRAQSSSPRSAGRDKPSSFDFDVSGRTFNSAGVRLKPKVGSDSNLLTGKSALSSDADKEKGLLRQFTCKKIFGGGKRATRGEDGSKRATT</sequence>
<name>A0A9P0PFJ1_ACAOB</name>
<dbReference type="AlphaFoldDB" id="A0A9P0PFJ1"/>
<accession>A0A9P0PFJ1</accession>
<feature type="region of interest" description="Disordered" evidence="1">
    <location>
        <begin position="26"/>
        <end position="282"/>
    </location>
</feature>
<evidence type="ECO:0000256" key="1">
    <source>
        <dbReference type="SAM" id="MobiDB-lite"/>
    </source>
</evidence>